<feature type="domain" description="BPTI/Kunitz inhibitor" evidence="5">
    <location>
        <begin position="31"/>
        <end position="83"/>
    </location>
</feature>
<name>A0A834MFJ3_RHYFE</name>
<proteinExistence type="predicted"/>
<dbReference type="AlphaFoldDB" id="A0A834MFJ3"/>
<dbReference type="OrthoDB" id="6775666at2759"/>
<dbReference type="Proteomes" id="UP000625711">
    <property type="component" value="Unassembled WGS sequence"/>
</dbReference>
<dbReference type="SUPFAM" id="SSF57362">
    <property type="entry name" value="BPTI-like"/>
    <property type="match status" value="1"/>
</dbReference>
<dbReference type="EMBL" id="JAACXV010000318">
    <property type="protein sequence ID" value="KAF7280156.1"/>
    <property type="molecule type" value="Genomic_DNA"/>
</dbReference>
<feature type="signal peptide" evidence="4">
    <location>
        <begin position="1"/>
        <end position="19"/>
    </location>
</feature>
<protein>
    <recommendedName>
        <fullName evidence="5">BPTI/Kunitz inhibitor domain-containing protein</fullName>
    </recommendedName>
</protein>
<dbReference type="CDD" id="cd00109">
    <property type="entry name" value="Kunitz-type"/>
    <property type="match status" value="1"/>
</dbReference>
<dbReference type="Gene3D" id="4.10.410.10">
    <property type="entry name" value="Pancreatic trypsin inhibitor Kunitz domain"/>
    <property type="match status" value="1"/>
</dbReference>
<evidence type="ECO:0000259" key="5">
    <source>
        <dbReference type="PROSITE" id="PS50279"/>
    </source>
</evidence>
<gene>
    <name evidence="6" type="ORF">GWI33_006332</name>
</gene>
<dbReference type="PANTHER" id="PTHR10083:SF374">
    <property type="entry name" value="BPTI_KUNITZ INHIBITOR DOMAIN-CONTAINING PROTEIN"/>
    <property type="match status" value="1"/>
</dbReference>
<evidence type="ECO:0000256" key="3">
    <source>
        <dbReference type="ARBA" id="ARBA00023157"/>
    </source>
</evidence>
<keyword evidence="3" id="KW-1015">Disulfide bond</keyword>
<keyword evidence="4" id="KW-0732">Signal</keyword>
<evidence type="ECO:0000256" key="1">
    <source>
        <dbReference type="ARBA" id="ARBA00022690"/>
    </source>
</evidence>
<evidence type="ECO:0000313" key="6">
    <source>
        <dbReference type="EMBL" id="KAF7280156.1"/>
    </source>
</evidence>
<dbReference type="GO" id="GO:0004867">
    <property type="term" value="F:serine-type endopeptidase inhibitor activity"/>
    <property type="evidence" value="ECO:0007669"/>
    <property type="project" value="UniProtKB-KW"/>
</dbReference>
<accession>A0A834MFJ3</accession>
<dbReference type="Pfam" id="PF00014">
    <property type="entry name" value="Kunitz_BPTI"/>
    <property type="match status" value="1"/>
</dbReference>
<dbReference type="SMART" id="SM00131">
    <property type="entry name" value="KU"/>
    <property type="match status" value="1"/>
</dbReference>
<dbReference type="InterPro" id="IPR036880">
    <property type="entry name" value="Kunitz_BPTI_sf"/>
</dbReference>
<reference evidence="6" key="1">
    <citation type="submission" date="2020-08" db="EMBL/GenBank/DDBJ databases">
        <title>Genome sequencing and assembly of the red palm weevil Rhynchophorus ferrugineus.</title>
        <authorList>
            <person name="Dias G.B."/>
            <person name="Bergman C.M."/>
            <person name="Manee M."/>
        </authorList>
    </citation>
    <scope>NUCLEOTIDE SEQUENCE</scope>
    <source>
        <strain evidence="6">AA-2017</strain>
        <tissue evidence="6">Whole larva</tissue>
    </source>
</reference>
<keyword evidence="2" id="KW-0722">Serine protease inhibitor</keyword>
<evidence type="ECO:0000256" key="4">
    <source>
        <dbReference type="SAM" id="SignalP"/>
    </source>
</evidence>
<evidence type="ECO:0000313" key="7">
    <source>
        <dbReference type="Proteomes" id="UP000625711"/>
    </source>
</evidence>
<feature type="chain" id="PRO_5032916107" description="BPTI/Kunitz inhibitor domain-containing protein" evidence="4">
    <location>
        <begin position="20"/>
        <end position="173"/>
    </location>
</feature>
<keyword evidence="1" id="KW-0646">Protease inhibitor</keyword>
<dbReference type="PROSITE" id="PS50279">
    <property type="entry name" value="BPTI_KUNITZ_2"/>
    <property type="match status" value="1"/>
</dbReference>
<dbReference type="InterPro" id="IPR002223">
    <property type="entry name" value="Kunitz_BPTI"/>
</dbReference>
<comment type="caution">
    <text evidence="6">The sequence shown here is derived from an EMBL/GenBank/DDBJ whole genome shotgun (WGS) entry which is preliminary data.</text>
</comment>
<keyword evidence="7" id="KW-1185">Reference proteome</keyword>
<evidence type="ECO:0000256" key="2">
    <source>
        <dbReference type="ARBA" id="ARBA00022900"/>
    </source>
</evidence>
<organism evidence="6 7">
    <name type="scientific">Rhynchophorus ferrugineus</name>
    <name type="common">Red palm weevil</name>
    <name type="synonym">Curculio ferrugineus</name>
    <dbReference type="NCBI Taxonomy" id="354439"/>
    <lineage>
        <taxon>Eukaryota</taxon>
        <taxon>Metazoa</taxon>
        <taxon>Ecdysozoa</taxon>
        <taxon>Arthropoda</taxon>
        <taxon>Hexapoda</taxon>
        <taxon>Insecta</taxon>
        <taxon>Pterygota</taxon>
        <taxon>Neoptera</taxon>
        <taxon>Endopterygota</taxon>
        <taxon>Coleoptera</taxon>
        <taxon>Polyphaga</taxon>
        <taxon>Cucujiformia</taxon>
        <taxon>Curculionidae</taxon>
        <taxon>Dryophthorinae</taxon>
        <taxon>Rhynchophorus</taxon>
    </lineage>
</organism>
<dbReference type="InterPro" id="IPR050098">
    <property type="entry name" value="TFPI/VKTCI-like"/>
</dbReference>
<sequence length="173" mass="19518">MFKINLVLLTICAMALVEGIDYPSIFSASDCLAPHTEGDIDCKAYILRYHWNDATKQCEEVIWGGCRPTNNNFQTLEDCEETAGPISLCFVEKSAEFRTKMQSFTTSNSSAKRTREMVLKFVILCLVVHLASPAVSNFSEADCTKPYASPDVCKARVLRYYWDNNLQSCQPVY</sequence>
<dbReference type="PANTHER" id="PTHR10083">
    <property type="entry name" value="KUNITZ-TYPE PROTEASE INHIBITOR-RELATED"/>
    <property type="match status" value="1"/>
</dbReference>